<evidence type="ECO:0000313" key="8">
    <source>
        <dbReference type="Proteomes" id="UP000265768"/>
    </source>
</evidence>
<keyword evidence="2" id="KW-1003">Cell membrane</keyword>
<gene>
    <name evidence="7" type="ORF">D5H75_10615</name>
</gene>
<feature type="transmembrane region" description="Helical" evidence="6">
    <location>
        <begin position="176"/>
        <end position="203"/>
    </location>
</feature>
<feature type="transmembrane region" description="Helical" evidence="6">
    <location>
        <begin position="106"/>
        <end position="128"/>
    </location>
</feature>
<dbReference type="Proteomes" id="UP000265768">
    <property type="component" value="Unassembled WGS sequence"/>
</dbReference>
<evidence type="ECO:0000256" key="6">
    <source>
        <dbReference type="SAM" id="Phobius"/>
    </source>
</evidence>
<dbReference type="CDD" id="cd06173">
    <property type="entry name" value="MFS_MefA_like"/>
    <property type="match status" value="1"/>
</dbReference>
<dbReference type="InterPro" id="IPR036259">
    <property type="entry name" value="MFS_trans_sf"/>
</dbReference>
<dbReference type="EMBL" id="QZEY01000003">
    <property type="protein sequence ID" value="RJL33265.1"/>
    <property type="molecule type" value="Genomic_DNA"/>
</dbReference>
<protein>
    <submittedName>
        <fullName evidence="7">MFS transporter</fullName>
    </submittedName>
</protein>
<feature type="transmembrane region" description="Helical" evidence="6">
    <location>
        <begin position="295"/>
        <end position="312"/>
    </location>
</feature>
<comment type="caution">
    <text evidence="7">The sequence shown here is derived from an EMBL/GenBank/DDBJ whole genome shotgun (WGS) entry which is preliminary data.</text>
</comment>
<evidence type="ECO:0000313" key="7">
    <source>
        <dbReference type="EMBL" id="RJL33265.1"/>
    </source>
</evidence>
<comment type="subcellular location">
    <subcellularLocation>
        <location evidence="1">Cell membrane</location>
        <topology evidence="1">Multi-pass membrane protein</topology>
    </subcellularLocation>
</comment>
<evidence type="ECO:0000256" key="3">
    <source>
        <dbReference type="ARBA" id="ARBA00022692"/>
    </source>
</evidence>
<dbReference type="OrthoDB" id="4528313at2"/>
<dbReference type="RefSeq" id="WP_119926225.1">
    <property type="nucleotide sequence ID" value="NZ_QZEY01000003.1"/>
</dbReference>
<evidence type="ECO:0000256" key="2">
    <source>
        <dbReference type="ARBA" id="ARBA00022475"/>
    </source>
</evidence>
<evidence type="ECO:0000256" key="4">
    <source>
        <dbReference type="ARBA" id="ARBA00022989"/>
    </source>
</evidence>
<keyword evidence="3 6" id="KW-0812">Transmembrane</keyword>
<feature type="transmembrane region" description="Helical" evidence="6">
    <location>
        <begin position="43"/>
        <end position="61"/>
    </location>
</feature>
<feature type="transmembrane region" description="Helical" evidence="6">
    <location>
        <begin position="67"/>
        <end position="85"/>
    </location>
</feature>
<dbReference type="GO" id="GO:0005886">
    <property type="term" value="C:plasma membrane"/>
    <property type="evidence" value="ECO:0007669"/>
    <property type="project" value="UniProtKB-SubCell"/>
</dbReference>
<feature type="transmembrane region" description="Helical" evidence="6">
    <location>
        <begin position="318"/>
        <end position="339"/>
    </location>
</feature>
<dbReference type="PANTHER" id="PTHR23513">
    <property type="entry name" value="INTEGRAL MEMBRANE EFFLUX PROTEIN-RELATED"/>
    <property type="match status" value="1"/>
</dbReference>
<dbReference type="Pfam" id="PF07690">
    <property type="entry name" value="MFS_1"/>
    <property type="match status" value="1"/>
</dbReference>
<feature type="transmembrane region" description="Helical" evidence="6">
    <location>
        <begin position="232"/>
        <end position="249"/>
    </location>
</feature>
<dbReference type="Gene3D" id="1.20.1250.20">
    <property type="entry name" value="MFS general substrate transporter like domains"/>
    <property type="match status" value="1"/>
</dbReference>
<name>A0A3A4AUL0_9ACTN</name>
<keyword evidence="4 6" id="KW-1133">Transmembrane helix</keyword>
<dbReference type="InterPro" id="IPR011701">
    <property type="entry name" value="MFS"/>
</dbReference>
<dbReference type="AlphaFoldDB" id="A0A3A4AUL0"/>
<dbReference type="SUPFAM" id="SSF103473">
    <property type="entry name" value="MFS general substrate transporter"/>
    <property type="match status" value="1"/>
</dbReference>
<evidence type="ECO:0000256" key="1">
    <source>
        <dbReference type="ARBA" id="ARBA00004651"/>
    </source>
</evidence>
<feature type="transmembrane region" description="Helical" evidence="6">
    <location>
        <begin position="269"/>
        <end position="288"/>
    </location>
</feature>
<proteinExistence type="predicted"/>
<keyword evidence="5 6" id="KW-0472">Membrane</keyword>
<dbReference type="PANTHER" id="PTHR23513:SF11">
    <property type="entry name" value="STAPHYLOFERRIN A TRANSPORTER"/>
    <property type="match status" value="1"/>
</dbReference>
<dbReference type="GO" id="GO:0022857">
    <property type="term" value="F:transmembrane transporter activity"/>
    <property type="evidence" value="ECO:0007669"/>
    <property type="project" value="InterPro"/>
</dbReference>
<sequence length="424" mass="43049">MRTGTTSYDESGRTESGRTTAGVWSGNFGLYLAARTTSVFGDALYPVALAVGMLALGHGATGLGQAMAAYVGPWALLVVFGGVVADRVTPRRAMIAADLARLAGHGTLAALFAAGAPPLWAILALAAANGVATALFQPGLAGVVPRITADVHGANAVLRAAESTASLLGPVAAAALIAWVSPAAAFGVNAATFGVSALCLLALRVEFPPAGDHEEPVWRRLRTGWREFASRRWLWAVILVWAVNGLLVWGPARPLGAALLVPEAGSHGYAAVLTAMGAGSILGGLAALRLRPARPLAVATVFMLVTMPPYALSLAAGWPLWLTGCCFLAAGAASSFWGVQWSTAVQTQVPQEVLSRVHAYDVAGSIVSAPAGQALCGPVAELIGARSALSVSAVTCLVTFAALLCVPEVRGLRAAASPVPGGAA</sequence>
<accession>A0A3A4AUL0</accession>
<evidence type="ECO:0000256" key="5">
    <source>
        <dbReference type="ARBA" id="ARBA00023136"/>
    </source>
</evidence>
<keyword evidence="8" id="KW-1185">Reference proteome</keyword>
<reference evidence="7 8" key="1">
    <citation type="submission" date="2018-09" db="EMBL/GenBank/DDBJ databases">
        <title>YIM 75507 draft genome.</title>
        <authorList>
            <person name="Tang S."/>
            <person name="Feng Y."/>
        </authorList>
    </citation>
    <scope>NUCLEOTIDE SEQUENCE [LARGE SCALE GENOMIC DNA]</scope>
    <source>
        <strain evidence="7 8">YIM 75507</strain>
    </source>
</reference>
<organism evidence="7 8">
    <name type="scientific">Bailinhaonella thermotolerans</name>
    <dbReference type="NCBI Taxonomy" id="1070861"/>
    <lineage>
        <taxon>Bacteria</taxon>
        <taxon>Bacillati</taxon>
        <taxon>Actinomycetota</taxon>
        <taxon>Actinomycetes</taxon>
        <taxon>Streptosporangiales</taxon>
        <taxon>Streptosporangiaceae</taxon>
        <taxon>Bailinhaonella</taxon>
    </lineage>
</organism>